<proteinExistence type="predicted"/>
<dbReference type="AlphaFoldDB" id="A0A5B8CHM0"/>
<dbReference type="Gene3D" id="3.40.50.1820">
    <property type="entry name" value="alpha/beta hydrolase"/>
    <property type="match status" value="1"/>
</dbReference>
<dbReference type="CDD" id="cd12807">
    <property type="entry name" value="Esterase_713"/>
    <property type="match status" value="1"/>
</dbReference>
<dbReference type="Proteomes" id="UP000311469">
    <property type="component" value="Chromosome cSF1"/>
</dbReference>
<dbReference type="RefSeq" id="WP_140042731.1">
    <property type="nucleotide sequence ID" value="NZ_CP041016.1"/>
</dbReference>
<evidence type="ECO:0000313" key="2">
    <source>
        <dbReference type="Proteomes" id="UP000311469"/>
    </source>
</evidence>
<dbReference type="InterPro" id="IPR029058">
    <property type="entry name" value="AB_hydrolase_fold"/>
</dbReference>
<name>A0A5B8CHM0_SPHSA</name>
<organism evidence="1 2">
    <name type="scientific">Sphingobium fuliginis ATCC 27551</name>
    <dbReference type="NCBI Taxonomy" id="1208342"/>
    <lineage>
        <taxon>Bacteria</taxon>
        <taxon>Pseudomonadati</taxon>
        <taxon>Pseudomonadota</taxon>
        <taxon>Alphaproteobacteria</taxon>
        <taxon>Sphingomonadales</taxon>
        <taxon>Sphingomonadaceae</taxon>
        <taxon>Sphingobium</taxon>
    </lineage>
</organism>
<reference evidence="1 2" key="1">
    <citation type="submission" date="2019-06" db="EMBL/GenBank/DDBJ databases">
        <title>Genome organization and adaptive potential of archetypical organophosphate degarding Sphingobium fuliginis ATCC 27551.</title>
        <authorList>
            <person name="Sarwar A."/>
            <person name="Parthasarathy S."/>
            <person name="Singh C."/>
            <person name="Siddavattam D."/>
        </authorList>
    </citation>
    <scope>NUCLEOTIDE SEQUENCE [LARGE SCALE GENOMIC DNA]</scope>
    <source>
        <strain evidence="1 2">ATCC 27551</strain>
    </source>
</reference>
<evidence type="ECO:0000313" key="1">
    <source>
        <dbReference type="EMBL" id="QDC38425.1"/>
    </source>
</evidence>
<evidence type="ECO:0008006" key="3">
    <source>
        <dbReference type="Google" id="ProtNLM"/>
    </source>
</evidence>
<gene>
    <name evidence="1" type="ORF">FIL70_15460</name>
</gene>
<dbReference type="PANTHER" id="PTHR43194">
    <property type="entry name" value="HYDROLASE ALPHA/BETA FOLD FAMILY"/>
    <property type="match status" value="1"/>
</dbReference>
<accession>A0A5B8CHM0</accession>
<dbReference type="KEGG" id="sufl:FIL70_15460"/>
<dbReference type="InterPro" id="IPR050228">
    <property type="entry name" value="Carboxylesterase_BioH"/>
</dbReference>
<dbReference type="EMBL" id="CP041016">
    <property type="protein sequence ID" value="QDC38425.1"/>
    <property type="molecule type" value="Genomic_DNA"/>
</dbReference>
<dbReference type="SUPFAM" id="SSF53474">
    <property type="entry name" value="alpha/beta-Hydrolases"/>
    <property type="match status" value="1"/>
</dbReference>
<sequence>MTAVQAGFYGAGDQWVDQMYVQYMIPTGRLGLPIVMVHGATLTGKSFETTPDGRMGWYEYFARKGFPSYVVDQVERGRSGFDQAPFNDVRSGVSAPSNQPLLRRIESDTVWVRFRFGPRAGEKYPDSQFPVEAMGELAKQAVPDMSQSLPADDPNYVALSTLAKQLKRAILLGHSQGARYPFETALLDPTGIAGLVAIEPPGCKADQYSPEQIAKLSQIPILIIFGDHIADRQSVGAQWSDAFTDCQSFVSRVNGAKGHAEMMHMPDLGIYGNSHMLMQDRNNLQIADLIIRWVRANASS</sequence>
<protein>
    <recommendedName>
        <fullName evidence="3">AB hydrolase-1 domain-containing protein</fullName>
    </recommendedName>
</protein>
<dbReference type="PANTHER" id="PTHR43194:SF5">
    <property type="entry name" value="PIMELOYL-[ACYL-CARRIER PROTEIN] METHYL ESTER ESTERASE"/>
    <property type="match status" value="1"/>
</dbReference>